<feature type="domain" description="LysM" evidence="3">
    <location>
        <begin position="182"/>
        <end position="225"/>
    </location>
</feature>
<dbReference type="PANTHER" id="PTHR33734:SF35">
    <property type="entry name" value="LYSM DOMAIN-CONTAINING GPI-ANCHORED PROTEIN 1"/>
    <property type="match status" value="1"/>
</dbReference>
<dbReference type="SUPFAM" id="SSF54106">
    <property type="entry name" value="LysM domain"/>
    <property type="match status" value="1"/>
</dbReference>
<dbReference type="Proteomes" id="UP001140949">
    <property type="component" value="Unassembled WGS sequence"/>
</dbReference>
<organism evidence="4 5">
    <name type="scientific">Iris pallida</name>
    <name type="common">Sweet iris</name>
    <dbReference type="NCBI Taxonomy" id="29817"/>
    <lineage>
        <taxon>Eukaryota</taxon>
        <taxon>Viridiplantae</taxon>
        <taxon>Streptophyta</taxon>
        <taxon>Embryophyta</taxon>
        <taxon>Tracheophyta</taxon>
        <taxon>Spermatophyta</taxon>
        <taxon>Magnoliopsida</taxon>
        <taxon>Liliopsida</taxon>
        <taxon>Asparagales</taxon>
        <taxon>Iridaceae</taxon>
        <taxon>Iridoideae</taxon>
        <taxon>Irideae</taxon>
        <taxon>Iris</taxon>
    </lineage>
</organism>
<comment type="caution">
    <text evidence="4">The sequence shown here is derived from an EMBL/GenBank/DDBJ whole genome shotgun (WGS) entry which is preliminary data.</text>
</comment>
<keyword evidence="5" id="KW-1185">Reference proteome</keyword>
<sequence>MAEKSKEEKSRHSSLLFFFVLLVLPSLSTAKSTIEPCSGSDTCSSLLGYTLYADLKVSEVAALFQVDPLLLLSANSIDPSPPSAPNSILPSGLFLRVPLPCSCSDGIRRSLSVRYRTRPADTLSSLASNIFSSLASAEQIRDANGLSSADPDASLEVGQSLVIPLPCSCFNSTDNFLPAVYLSYVVREGDTVEGVAREYDTTVTDIMNVNAMGSPVVQPGDILAVPLPACTSSFPRYASDYGLIVANGSYATTAGHCVQCSCGPGNLNLYCTPASLSVSCSSMQCSNSNLMLGNITSQPTTAGCKVTSCTYGGYVNGTITTTLSTSLQPQCPGVHQFPKLITPPTQVTHDSFFVPSPSPLPSQSGGPVTAPKTSAPGSFALPGVSPANGPAGSISAATYFVNPLNHLVVVCILHLFLEFLM</sequence>
<proteinExistence type="predicted"/>
<name>A0AAX6F352_IRIPA</name>
<feature type="signal peptide" evidence="2">
    <location>
        <begin position="1"/>
        <end position="30"/>
    </location>
</feature>
<evidence type="ECO:0000313" key="5">
    <source>
        <dbReference type="Proteomes" id="UP001140949"/>
    </source>
</evidence>
<feature type="chain" id="PRO_5043949039" evidence="2">
    <location>
        <begin position="31"/>
        <end position="421"/>
    </location>
</feature>
<dbReference type="Gene3D" id="3.10.350.10">
    <property type="entry name" value="LysM domain"/>
    <property type="match status" value="2"/>
</dbReference>
<evidence type="ECO:0000313" key="4">
    <source>
        <dbReference type="EMBL" id="KAJ6810623.1"/>
    </source>
</evidence>
<accession>A0AAX6F352</accession>
<dbReference type="InterPro" id="IPR018392">
    <property type="entry name" value="LysM"/>
</dbReference>
<feature type="domain" description="LysM" evidence="3">
    <location>
        <begin position="113"/>
        <end position="163"/>
    </location>
</feature>
<dbReference type="AlphaFoldDB" id="A0AAX6F352"/>
<dbReference type="SMART" id="SM00257">
    <property type="entry name" value="LysM"/>
    <property type="match status" value="2"/>
</dbReference>
<evidence type="ECO:0000256" key="1">
    <source>
        <dbReference type="SAM" id="MobiDB-lite"/>
    </source>
</evidence>
<feature type="compositionally biased region" description="Low complexity" evidence="1">
    <location>
        <begin position="352"/>
        <end position="368"/>
    </location>
</feature>
<dbReference type="InterPro" id="IPR036779">
    <property type="entry name" value="LysM_dom_sf"/>
</dbReference>
<evidence type="ECO:0000259" key="3">
    <source>
        <dbReference type="PROSITE" id="PS51782"/>
    </source>
</evidence>
<protein>
    <submittedName>
        <fullName evidence="4">LysM domain-containing GPI-anchored protein 1 isoform X1</fullName>
    </submittedName>
</protein>
<dbReference type="Pfam" id="PF01476">
    <property type="entry name" value="LysM"/>
    <property type="match status" value="2"/>
</dbReference>
<reference evidence="4" key="2">
    <citation type="submission" date="2023-04" db="EMBL/GenBank/DDBJ databases">
        <authorList>
            <person name="Bruccoleri R.E."/>
            <person name="Oakeley E.J."/>
            <person name="Faust A.-M."/>
            <person name="Dessus-Babus S."/>
            <person name="Altorfer M."/>
            <person name="Burckhardt D."/>
            <person name="Oertli M."/>
            <person name="Naumann U."/>
            <person name="Petersen F."/>
            <person name="Wong J."/>
        </authorList>
    </citation>
    <scope>NUCLEOTIDE SEQUENCE</scope>
    <source>
        <strain evidence="4">GSM-AAB239-AS_SAM_17_03QT</strain>
        <tissue evidence="4">Leaf</tissue>
    </source>
</reference>
<feature type="region of interest" description="Disordered" evidence="1">
    <location>
        <begin position="352"/>
        <end position="372"/>
    </location>
</feature>
<evidence type="ECO:0000256" key="2">
    <source>
        <dbReference type="SAM" id="SignalP"/>
    </source>
</evidence>
<reference evidence="4" key="1">
    <citation type="journal article" date="2023" name="GigaByte">
        <title>Genome assembly of the bearded iris, Iris pallida Lam.</title>
        <authorList>
            <person name="Bruccoleri R.E."/>
            <person name="Oakeley E.J."/>
            <person name="Faust A.M.E."/>
            <person name="Altorfer M."/>
            <person name="Dessus-Babus S."/>
            <person name="Burckhardt D."/>
            <person name="Oertli M."/>
            <person name="Naumann U."/>
            <person name="Petersen F."/>
            <person name="Wong J."/>
        </authorList>
    </citation>
    <scope>NUCLEOTIDE SEQUENCE</scope>
    <source>
        <strain evidence="4">GSM-AAB239-AS_SAM_17_03QT</strain>
    </source>
</reference>
<gene>
    <name evidence="4" type="ORF">M6B38_103840</name>
</gene>
<dbReference type="CDD" id="cd00118">
    <property type="entry name" value="LysM"/>
    <property type="match status" value="1"/>
</dbReference>
<dbReference type="PANTHER" id="PTHR33734">
    <property type="entry name" value="LYSM DOMAIN-CONTAINING GPI-ANCHORED PROTEIN 2"/>
    <property type="match status" value="1"/>
</dbReference>
<keyword evidence="2" id="KW-0732">Signal</keyword>
<dbReference type="PROSITE" id="PS51782">
    <property type="entry name" value="LYSM"/>
    <property type="match status" value="2"/>
</dbReference>
<dbReference type="EMBL" id="JANAVB010032220">
    <property type="protein sequence ID" value="KAJ6810623.1"/>
    <property type="molecule type" value="Genomic_DNA"/>
</dbReference>